<dbReference type="OrthoDB" id="9791537at2"/>
<keyword evidence="3" id="KW-1185">Reference proteome</keyword>
<dbReference type="Pfam" id="PF13443">
    <property type="entry name" value="HTH_26"/>
    <property type="match status" value="1"/>
</dbReference>
<dbReference type="Gene3D" id="2.10.109.10">
    <property type="entry name" value="Umud Fragment, subunit A"/>
    <property type="match status" value="1"/>
</dbReference>
<gene>
    <name evidence="2" type="ORF">Lqui_1942</name>
</gene>
<evidence type="ECO:0000313" key="3">
    <source>
        <dbReference type="Proteomes" id="UP000054618"/>
    </source>
</evidence>
<dbReference type="RefSeq" id="WP_058508039.1">
    <property type="nucleotide sequence ID" value="NZ_CAAAIK010000021.1"/>
</dbReference>
<dbReference type="Proteomes" id="UP000054618">
    <property type="component" value="Unassembled WGS sequence"/>
</dbReference>
<dbReference type="InterPro" id="IPR010982">
    <property type="entry name" value="Lambda_DNA-bd_dom_sf"/>
</dbReference>
<comment type="caution">
    <text evidence="2">The sequence shown here is derived from an EMBL/GenBank/DDBJ whole genome shotgun (WGS) entry which is preliminary data.</text>
</comment>
<dbReference type="SUPFAM" id="SSF51306">
    <property type="entry name" value="LexA/Signal peptidase"/>
    <property type="match status" value="1"/>
</dbReference>
<dbReference type="InterPro" id="IPR036286">
    <property type="entry name" value="LexA/Signal_pep-like_sf"/>
</dbReference>
<reference evidence="2 3" key="1">
    <citation type="submission" date="2015-11" db="EMBL/GenBank/DDBJ databases">
        <title>Genomic analysis of 38 Legionella species identifies large and diverse effector repertoires.</title>
        <authorList>
            <person name="Burstein D."/>
            <person name="Amaro F."/>
            <person name="Zusman T."/>
            <person name="Lifshitz Z."/>
            <person name="Cohen O."/>
            <person name="Gilbert J.A."/>
            <person name="Pupko T."/>
            <person name="Shuman H.A."/>
            <person name="Segal G."/>
        </authorList>
    </citation>
    <scope>NUCLEOTIDE SEQUENCE [LARGE SCALE GENOMIC DNA]</scope>
    <source>
        <strain evidence="2 3">CDC#1442-AUS-E</strain>
    </source>
</reference>
<dbReference type="SMART" id="SM00530">
    <property type="entry name" value="HTH_XRE"/>
    <property type="match status" value="1"/>
</dbReference>
<name>A0A0W0XZL5_9GAMM</name>
<dbReference type="EMBL" id="LNYS01000010">
    <property type="protein sequence ID" value="KTD49731.1"/>
    <property type="molecule type" value="Genomic_DNA"/>
</dbReference>
<proteinExistence type="predicted"/>
<protein>
    <submittedName>
        <fullName evidence="2">HTH-type transcriptional regulator</fullName>
    </submittedName>
</protein>
<dbReference type="Gene3D" id="1.10.260.40">
    <property type="entry name" value="lambda repressor-like DNA-binding domains"/>
    <property type="match status" value="1"/>
</dbReference>
<dbReference type="Pfam" id="PF00717">
    <property type="entry name" value="Peptidase_S24"/>
    <property type="match status" value="1"/>
</dbReference>
<evidence type="ECO:0000313" key="2">
    <source>
        <dbReference type="EMBL" id="KTD49731.1"/>
    </source>
</evidence>
<dbReference type="GO" id="GO:0003677">
    <property type="term" value="F:DNA binding"/>
    <property type="evidence" value="ECO:0007669"/>
    <property type="project" value="InterPro"/>
</dbReference>
<dbReference type="SUPFAM" id="SSF47413">
    <property type="entry name" value="lambda repressor-like DNA-binding domains"/>
    <property type="match status" value="1"/>
</dbReference>
<feature type="domain" description="HTH cro/C1-type" evidence="1">
    <location>
        <begin position="19"/>
        <end position="66"/>
    </location>
</feature>
<dbReference type="AlphaFoldDB" id="A0A0W0XZL5"/>
<dbReference type="PATRIC" id="fig|45073.5.peg.2048"/>
<dbReference type="InterPro" id="IPR001387">
    <property type="entry name" value="Cro/C1-type_HTH"/>
</dbReference>
<sequence>MKENDLITNLTHLMRIHGNLTVSELARLTQIPQPTIHHILAGSTKKPRKKALSAIANYFSITQEELLGFTPMTIKISEELKSDLKIQTVPIIDWELLKSWPSCFSEEDETLWINQHVSQGSFALIMNNSSMEPLFPLNSFLIFDVAKIPKDRDFVIVYRKGSDQILFNRLFIEQQNNFIKMQETSENMSLVKLDNKDDKIIGILIEVRIQY</sequence>
<accession>A0A0W0XZL5</accession>
<dbReference type="STRING" id="45073.Lqui_1942"/>
<dbReference type="InterPro" id="IPR015927">
    <property type="entry name" value="Peptidase_S24_S26A/B/C"/>
</dbReference>
<dbReference type="PROSITE" id="PS50943">
    <property type="entry name" value="HTH_CROC1"/>
    <property type="match status" value="1"/>
</dbReference>
<evidence type="ECO:0000259" key="1">
    <source>
        <dbReference type="PROSITE" id="PS50943"/>
    </source>
</evidence>
<dbReference type="CDD" id="cd00093">
    <property type="entry name" value="HTH_XRE"/>
    <property type="match status" value="1"/>
</dbReference>
<organism evidence="2 3">
    <name type="scientific">Legionella quinlivanii</name>
    <dbReference type="NCBI Taxonomy" id="45073"/>
    <lineage>
        <taxon>Bacteria</taxon>
        <taxon>Pseudomonadati</taxon>
        <taxon>Pseudomonadota</taxon>
        <taxon>Gammaproteobacteria</taxon>
        <taxon>Legionellales</taxon>
        <taxon>Legionellaceae</taxon>
        <taxon>Legionella</taxon>
    </lineage>
</organism>